<dbReference type="InterPro" id="IPR019128">
    <property type="entry name" value="Dcc1"/>
</dbReference>
<reference evidence="3 4" key="1">
    <citation type="submission" date="2015-01" db="EMBL/GenBank/DDBJ databases">
        <title>Genome of allotetraploid Gossypium barbadense reveals genomic plasticity and fiber elongation in cotton evolution.</title>
        <authorList>
            <person name="Chen X."/>
            <person name="Liu X."/>
            <person name="Zhao B."/>
            <person name="Zheng H."/>
            <person name="Hu Y."/>
            <person name="Lu G."/>
            <person name="Yang C."/>
            <person name="Chen J."/>
            <person name="Shan C."/>
            <person name="Zhang L."/>
            <person name="Zhou Y."/>
            <person name="Wang L."/>
            <person name="Guo W."/>
            <person name="Bai Y."/>
            <person name="Ruan J."/>
            <person name="Shangguan X."/>
            <person name="Mao Y."/>
            <person name="Jiang J."/>
            <person name="Zhu Y."/>
            <person name="Lei J."/>
            <person name="Kang H."/>
            <person name="Chen S."/>
            <person name="He X."/>
            <person name="Wang R."/>
            <person name="Wang Y."/>
            <person name="Chen J."/>
            <person name="Wang L."/>
            <person name="Yu S."/>
            <person name="Wang B."/>
            <person name="Wei J."/>
            <person name="Song S."/>
            <person name="Lu X."/>
            <person name="Gao Z."/>
            <person name="Gu W."/>
            <person name="Deng X."/>
            <person name="Ma D."/>
            <person name="Wang S."/>
            <person name="Liang W."/>
            <person name="Fang L."/>
            <person name="Cai C."/>
            <person name="Zhu X."/>
            <person name="Zhou B."/>
            <person name="Zhang Y."/>
            <person name="Chen Z."/>
            <person name="Xu S."/>
            <person name="Zhu R."/>
            <person name="Wang S."/>
            <person name="Zhang T."/>
            <person name="Zhao G."/>
        </authorList>
    </citation>
    <scope>NUCLEOTIDE SEQUENCE [LARGE SCALE GENOMIC DNA]</scope>
    <source>
        <strain evidence="4">cv. Xinhai21</strain>
        <tissue evidence="3">Leaf</tissue>
    </source>
</reference>
<evidence type="ECO:0008006" key="5">
    <source>
        <dbReference type="Google" id="ProtNLM"/>
    </source>
</evidence>
<evidence type="ECO:0000313" key="3">
    <source>
        <dbReference type="EMBL" id="PPS11956.1"/>
    </source>
</evidence>
<dbReference type="GO" id="GO:0031390">
    <property type="term" value="C:Ctf18 RFC-like complex"/>
    <property type="evidence" value="ECO:0007669"/>
    <property type="project" value="InterPro"/>
</dbReference>
<gene>
    <name evidence="3" type="ORF">GOBAR_AA08717</name>
</gene>
<evidence type="ECO:0000256" key="1">
    <source>
        <dbReference type="ARBA" id="ARBA00007017"/>
    </source>
</evidence>
<name>A0A2P5Y8Q0_GOSBA</name>
<dbReference type="Pfam" id="PF09724">
    <property type="entry name" value="Dcc1"/>
    <property type="match status" value="1"/>
</dbReference>
<proteinExistence type="inferred from homology"/>
<dbReference type="GO" id="GO:0000775">
    <property type="term" value="C:chromosome, centromeric region"/>
    <property type="evidence" value="ECO:0007669"/>
    <property type="project" value="TreeGrafter"/>
</dbReference>
<dbReference type="OrthoDB" id="5199543at2759"/>
<dbReference type="Proteomes" id="UP000239757">
    <property type="component" value="Unassembled WGS sequence"/>
</dbReference>
<dbReference type="EMBL" id="KZ663535">
    <property type="protein sequence ID" value="PPS11956.1"/>
    <property type="molecule type" value="Genomic_DNA"/>
</dbReference>
<dbReference type="GO" id="GO:0006260">
    <property type="term" value="P:DNA replication"/>
    <property type="evidence" value="ECO:0007669"/>
    <property type="project" value="UniProtKB-KW"/>
</dbReference>
<evidence type="ECO:0000256" key="2">
    <source>
        <dbReference type="ARBA" id="ARBA00022705"/>
    </source>
</evidence>
<evidence type="ECO:0000313" key="4">
    <source>
        <dbReference type="Proteomes" id="UP000239757"/>
    </source>
</evidence>
<organism evidence="3 4">
    <name type="scientific">Gossypium barbadense</name>
    <name type="common">Sea Island cotton</name>
    <name type="synonym">Hibiscus barbadensis</name>
    <dbReference type="NCBI Taxonomy" id="3634"/>
    <lineage>
        <taxon>Eukaryota</taxon>
        <taxon>Viridiplantae</taxon>
        <taxon>Streptophyta</taxon>
        <taxon>Embryophyta</taxon>
        <taxon>Tracheophyta</taxon>
        <taxon>Spermatophyta</taxon>
        <taxon>Magnoliopsida</taxon>
        <taxon>eudicotyledons</taxon>
        <taxon>Gunneridae</taxon>
        <taxon>Pentapetalae</taxon>
        <taxon>rosids</taxon>
        <taxon>malvids</taxon>
        <taxon>Malvales</taxon>
        <taxon>Malvaceae</taxon>
        <taxon>Malvoideae</taxon>
        <taxon>Gossypium</taxon>
    </lineage>
</organism>
<dbReference type="AlphaFoldDB" id="A0A2P5Y8Q0"/>
<dbReference type="GO" id="GO:0034088">
    <property type="term" value="P:maintenance of mitotic sister chromatid cohesion"/>
    <property type="evidence" value="ECO:0007669"/>
    <property type="project" value="TreeGrafter"/>
</dbReference>
<dbReference type="GO" id="GO:0000785">
    <property type="term" value="C:chromatin"/>
    <property type="evidence" value="ECO:0007669"/>
    <property type="project" value="TreeGrafter"/>
</dbReference>
<dbReference type="PANTHER" id="PTHR13395">
    <property type="entry name" value="SISTER CHROMATID COHESION PROTEIN DCC1-RELATED"/>
    <property type="match status" value="1"/>
</dbReference>
<comment type="similarity">
    <text evidence="1">Belongs to the DCC1 family.</text>
</comment>
<keyword evidence="2" id="KW-0235">DNA replication</keyword>
<sequence>MEQPHSCCKGAEMLLNLQPTSSVSIQYHPFFGPHDDLVLLELDEKLLSDVLYQRVTLRGQPDEDAVLCTKSKTYSVKFVGTSNSVFLIPPADYSTSHESGGENYNQQVPTASVIKVAPENLYSSDEASTAMGDLYKWDDLINKVQASDDELKAGLQALSAVEIDGYWRIVDEKYMDVILRMLLHNSVLNDWSLDSLVEDKVVSVLESDGFPRKLVYHCLNVYGSRVEEAMDGGVWRLDARRVCVHFARGILREGKRKMESFMEEWLRMIPEEIQPSFDMLEGEVLTEKLGVETWVRALSVSSLPTTPADRFSILFKERAKWEWKDLEPYIRDLIPGLSSEALLLKYTRRSQPSIDAEPVFSAR</sequence>
<accession>A0A2P5Y8Q0</accession>
<dbReference type="PANTHER" id="PTHR13395:SF6">
    <property type="entry name" value="SISTER CHROMATID COHESION PROTEIN DCC1"/>
    <property type="match status" value="1"/>
</dbReference>
<protein>
    <recommendedName>
        <fullName evidence="5">Sister chromatid cohesion protein DCC1</fullName>
    </recommendedName>
</protein>